<dbReference type="EMBL" id="CP002018">
    <property type="protein sequence ID" value="AEM41347.1"/>
    <property type="molecule type" value="Genomic_DNA"/>
</dbReference>
<dbReference type="RefSeq" id="WP_013383023.1">
    <property type="nucleotide sequence ID" value="NC_017384.1"/>
</dbReference>
<dbReference type="CDD" id="cd04301">
    <property type="entry name" value="NAT_SF"/>
    <property type="match status" value="1"/>
</dbReference>
<gene>
    <name evidence="4" type="ordered locus">KVU_1508</name>
</gene>
<dbReference type="Pfam" id="PF00583">
    <property type="entry name" value="Acetyltransf_1"/>
    <property type="match status" value="1"/>
</dbReference>
<evidence type="ECO:0000313" key="4">
    <source>
        <dbReference type="EMBL" id="AEM41347.1"/>
    </source>
</evidence>
<dbReference type="PROSITE" id="PS51186">
    <property type="entry name" value="GNAT"/>
    <property type="match status" value="1"/>
</dbReference>
<dbReference type="InterPro" id="IPR016181">
    <property type="entry name" value="Acyl_CoA_acyltransferase"/>
</dbReference>
<feature type="domain" description="N-acetyltransferase" evidence="3">
    <location>
        <begin position="2"/>
        <end position="155"/>
    </location>
</feature>
<keyword evidence="2" id="KW-0012">Acyltransferase</keyword>
<evidence type="ECO:0000256" key="2">
    <source>
        <dbReference type="ARBA" id="ARBA00023315"/>
    </source>
</evidence>
<dbReference type="eggNOG" id="COG1247">
    <property type="taxonomic scope" value="Bacteria"/>
</dbReference>
<dbReference type="GO" id="GO:0016747">
    <property type="term" value="F:acyltransferase activity, transferring groups other than amino-acyl groups"/>
    <property type="evidence" value="ECO:0007669"/>
    <property type="project" value="InterPro"/>
</dbReference>
<dbReference type="PATRIC" id="fig|759362.5.peg.1561"/>
<dbReference type="SUPFAM" id="SSF55729">
    <property type="entry name" value="Acyl-CoA N-acyltransferases (Nat)"/>
    <property type="match status" value="1"/>
</dbReference>
<dbReference type="InterPro" id="IPR000182">
    <property type="entry name" value="GNAT_dom"/>
</dbReference>
<keyword evidence="5" id="KW-1185">Reference proteome</keyword>
<evidence type="ECO:0000313" key="5">
    <source>
        <dbReference type="Proteomes" id="UP000000692"/>
    </source>
</evidence>
<name>F9Y9K9_KETVW</name>
<dbReference type="Gene3D" id="3.40.630.30">
    <property type="match status" value="1"/>
</dbReference>
<organism evidence="4 5">
    <name type="scientific">Ketogulonicigenium vulgare (strain WSH-001)</name>
    <dbReference type="NCBI Taxonomy" id="759362"/>
    <lineage>
        <taxon>Bacteria</taxon>
        <taxon>Pseudomonadati</taxon>
        <taxon>Pseudomonadota</taxon>
        <taxon>Alphaproteobacteria</taxon>
        <taxon>Rhodobacterales</taxon>
        <taxon>Roseobacteraceae</taxon>
        <taxon>Ketogulonicigenium</taxon>
    </lineage>
</organism>
<proteinExistence type="predicted"/>
<dbReference type="KEGG" id="kvl:KVU_1508"/>
<evidence type="ECO:0000259" key="3">
    <source>
        <dbReference type="PROSITE" id="PS51186"/>
    </source>
</evidence>
<reference evidence="4 5" key="1">
    <citation type="journal article" date="2011" name="J. Bacteriol.">
        <title>Complete genome sequence of the industrial strain Ketogulonicigenium vulgare WSH-001.</title>
        <authorList>
            <person name="Liu L."/>
            <person name="Li Y."/>
            <person name="Zhang J."/>
            <person name="Zhou Z."/>
            <person name="Liu J."/>
            <person name="Li X."/>
            <person name="Zhou J."/>
            <person name="Du G."/>
            <person name="Wang L."/>
            <person name="Chen J."/>
        </authorList>
    </citation>
    <scope>NUCLEOTIDE SEQUENCE [LARGE SCALE GENOMIC DNA]</scope>
    <source>
        <strain evidence="4 5">WSH-001</strain>
    </source>
</reference>
<sequence>MITYRDAIPTDAAGMSRVLQDIITLTGRQRASDEAFCLRSYIENPANVKCTVAVDEAGQVMGFQSLTIAGPDNAYGTPEGWGSIGTHVSPAAHGRGIGRTLFQHTRAAAEGAGVEQIDASIGADNPEGQGYYGAIGFATWREANGRVQKVFRIAK</sequence>
<keyword evidence="1 4" id="KW-0808">Transferase</keyword>
<dbReference type="PANTHER" id="PTHR43877">
    <property type="entry name" value="AMINOALKYLPHOSPHONATE N-ACETYLTRANSFERASE-RELATED-RELATED"/>
    <property type="match status" value="1"/>
</dbReference>
<protein>
    <submittedName>
        <fullName evidence="4">Acetyltransferase protein</fullName>
    </submittedName>
</protein>
<dbReference type="InterPro" id="IPR050832">
    <property type="entry name" value="Bact_Acetyltransf"/>
</dbReference>
<accession>F9Y9K9</accession>
<dbReference type="PANTHER" id="PTHR43877:SF1">
    <property type="entry name" value="ACETYLTRANSFERASE"/>
    <property type="match status" value="1"/>
</dbReference>
<dbReference type="AlphaFoldDB" id="F9Y9K9"/>
<dbReference type="OrthoDB" id="5997585at2"/>
<dbReference type="HOGENOM" id="CLU_013985_19_5_5"/>
<evidence type="ECO:0000256" key="1">
    <source>
        <dbReference type="ARBA" id="ARBA00022679"/>
    </source>
</evidence>
<dbReference type="Proteomes" id="UP000000692">
    <property type="component" value="Chromosome"/>
</dbReference>